<comment type="caution">
    <text evidence="18">The sequence shown here is derived from an EMBL/GenBank/DDBJ whole genome shotgun (WGS) entry which is preliminary data.</text>
</comment>
<keyword evidence="9" id="KW-0539">Nucleus</keyword>
<dbReference type="GO" id="GO:0005080">
    <property type="term" value="F:protein kinase C binding"/>
    <property type="evidence" value="ECO:0007669"/>
    <property type="project" value="TreeGrafter"/>
</dbReference>
<dbReference type="PROSITE" id="PS50135">
    <property type="entry name" value="ZF_ZZ_2"/>
    <property type="match status" value="1"/>
</dbReference>
<evidence type="ECO:0000259" key="17">
    <source>
        <dbReference type="PROSITE" id="PS51745"/>
    </source>
</evidence>
<dbReference type="SUPFAM" id="SSF54277">
    <property type="entry name" value="CAD &amp; PB1 domains"/>
    <property type="match status" value="1"/>
</dbReference>
<evidence type="ECO:0000313" key="19">
    <source>
        <dbReference type="Proteomes" id="UP000440578"/>
    </source>
</evidence>
<evidence type="ECO:0000256" key="4">
    <source>
        <dbReference type="ARBA" id="ARBA00022723"/>
    </source>
</evidence>
<feature type="region of interest" description="Disordered" evidence="15">
    <location>
        <begin position="200"/>
        <end position="257"/>
    </location>
</feature>
<dbReference type="GO" id="GO:0070530">
    <property type="term" value="F:K63-linked polyubiquitin modification-dependent protein binding"/>
    <property type="evidence" value="ECO:0007669"/>
    <property type="project" value="TreeGrafter"/>
</dbReference>
<feature type="domain" description="PB1" evidence="17">
    <location>
        <begin position="5"/>
        <end position="96"/>
    </location>
</feature>
<feature type="compositionally biased region" description="Basic and acidic residues" evidence="15">
    <location>
        <begin position="200"/>
        <end position="242"/>
    </location>
</feature>
<dbReference type="GO" id="GO:0016235">
    <property type="term" value="C:aggresome"/>
    <property type="evidence" value="ECO:0007669"/>
    <property type="project" value="TreeGrafter"/>
</dbReference>
<dbReference type="FunFam" id="3.30.60.90:FF:000016">
    <property type="entry name" value="Refractory to sigma P"/>
    <property type="match status" value="1"/>
</dbReference>
<keyword evidence="6 14" id="KW-0863">Zinc-finger</keyword>
<feature type="domain" description="ZZ-type" evidence="16">
    <location>
        <begin position="109"/>
        <end position="159"/>
    </location>
</feature>
<dbReference type="CDD" id="cd14320">
    <property type="entry name" value="UBA_SQSTM"/>
    <property type="match status" value="1"/>
</dbReference>
<dbReference type="Gene3D" id="3.30.60.90">
    <property type="match status" value="1"/>
</dbReference>
<dbReference type="PANTHER" id="PTHR15090">
    <property type="entry name" value="SEQUESTOSOME 1-RELATED"/>
    <property type="match status" value="1"/>
</dbReference>
<dbReference type="GO" id="GO:0005634">
    <property type="term" value="C:nucleus"/>
    <property type="evidence" value="ECO:0007669"/>
    <property type="project" value="UniProtKB-SubCell"/>
</dbReference>
<evidence type="ECO:0000256" key="14">
    <source>
        <dbReference type="PROSITE-ProRule" id="PRU00228"/>
    </source>
</evidence>
<dbReference type="Pfam" id="PF00569">
    <property type="entry name" value="ZZ"/>
    <property type="match status" value="1"/>
</dbReference>
<evidence type="ECO:0000313" key="18">
    <source>
        <dbReference type="EMBL" id="KAF0292909.1"/>
    </source>
</evidence>
<dbReference type="PANTHER" id="PTHR15090:SF0">
    <property type="entry name" value="SEQUESTOSOME-1"/>
    <property type="match status" value="1"/>
</dbReference>
<evidence type="ECO:0000256" key="9">
    <source>
        <dbReference type="ARBA" id="ARBA00023242"/>
    </source>
</evidence>
<dbReference type="Gene3D" id="3.10.20.90">
    <property type="entry name" value="Phosphatidylinositol 3-kinase Catalytic Subunit, Chain A, domain 1"/>
    <property type="match status" value="1"/>
</dbReference>
<comment type="function">
    <text evidence="10">Required for selective autophagy activation by ubiquitinated proteins. Implicated in sigma rhabdovirus multiplication and necessary for male fertility. Involved in activating transcription of Drs.</text>
</comment>
<dbReference type="GO" id="GO:0007032">
    <property type="term" value="P:endosome organization"/>
    <property type="evidence" value="ECO:0007669"/>
    <property type="project" value="TreeGrafter"/>
</dbReference>
<keyword evidence="7" id="KW-0862">Zinc</keyword>
<dbReference type="CDD" id="cd02340">
    <property type="entry name" value="ZZ_NBR1_like"/>
    <property type="match status" value="1"/>
</dbReference>
<protein>
    <recommendedName>
        <fullName evidence="12">Protein ref(2)P</fullName>
    </recommendedName>
    <alternativeName>
        <fullName evidence="13">Refractory to sigma P</fullName>
    </alternativeName>
</protein>
<dbReference type="Gene3D" id="1.10.8.10">
    <property type="entry name" value="DNA helicase RuvA subunit, C-terminal domain"/>
    <property type="match status" value="1"/>
</dbReference>
<dbReference type="FunFam" id="1.10.8.10:FF:000034">
    <property type="entry name" value="Sequestosome 1"/>
    <property type="match status" value="1"/>
</dbReference>
<dbReference type="GO" id="GO:0044753">
    <property type="term" value="C:amphisome"/>
    <property type="evidence" value="ECO:0007669"/>
    <property type="project" value="TreeGrafter"/>
</dbReference>
<evidence type="ECO:0000259" key="16">
    <source>
        <dbReference type="PROSITE" id="PS50135"/>
    </source>
</evidence>
<dbReference type="SUPFAM" id="SSF57850">
    <property type="entry name" value="RING/U-box"/>
    <property type="match status" value="1"/>
</dbReference>
<comment type="subcellular location">
    <subcellularLocation>
        <location evidence="2">Cytoplasm</location>
    </subcellularLocation>
    <subcellularLocation>
        <location evidence="1">Nucleus</location>
    </subcellularLocation>
</comment>
<dbReference type="InterPro" id="IPR000270">
    <property type="entry name" value="PB1_dom"/>
</dbReference>
<evidence type="ECO:0000256" key="5">
    <source>
        <dbReference type="ARBA" id="ARBA00022737"/>
    </source>
</evidence>
<dbReference type="SMART" id="SM00291">
    <property type="entry name" value="ZnF_ZZ"/>
    <property type="match status" value="1"/>
</dbReference>
<sequence length="594" mass="60794">MDGKNISVKAYLIGEGDTQEIRRFGLDASAATSFSYLQGKLRVVFPSLMRKSFDVCWEDADGDNITIGSDEELLVALVSLLQVGGQQTLRLHVVPSRGAPAPPADGPVHSGVSCDGCEQTIRGHRYKCMTCDDFDLCAACESRCLHPEHLMLRIPTPDRVWQPVFRQARRSGRRGHCPAAWGGFGMAGMPGAPHCGRFERRAEKAEHQAEKRAEKAEYKAEKRAEKAERCAERAERRAERAAQRGTDGGGASAPRPSNFFEAIHSAMSALGGFAPEGGAGGPGAEAGRWTEKSLEELGQTIAACLDPFGIDVDVGVETRQKRAEEAGGQQRQAAAQAPAQDIAAAATTAAKAATAAAARAASAAAAAATAATAATANTVSKVAGAAAAATAPAPAAATTPAPAAATAPAPAAAPAPAPAEKMEAEPAVADGVPSQTEPAAAAPAEKVIPVTVEDVPNDPADDWTMVSGTSTPSEASSGACSRVYPDLATEAPAVATPSQTPPTAATPTPTPTPTAATPAPTPTAAVPAEMAAASAPPASEPSVPLEPRIQRALDAMSAMGFTNDGGWLTQLLQAKGGDISAVLDVLQPVPRRGQ</sequence>
<dbReference type="InterPro" id="IPR000433">
    <property type="entry name" value="Znf_ZZ"/>
</dbReference>
<feature type="region of interest" description="Disordered" evidence="15">
    <location>
        <begin position="493"/>
        <end position="522"/>
    </location>
</feature>
<dbReference type="FunFam" id="3.10.20.90:FF:000320">
    <property type="entry name" value="Predicted protein"/>
    <property type="match status" value="1"/>
</dbReference>
<evidence type="ECO:0000256" key="3">
    <source>
        <dbReference type="ARBA" id="ARBA00022490"/>
    </source>
</evidence>
<evidence type="ECO:0000256" key="10">
    <source>
        <dbReference type="ARBA" id="ARBA00054138"/>
    </source>
</evidence>
<keyword evidence="8" id="KW-0804">Transcription</keyword>
<dbReference type="PROSITE" id="PS01357">
    <property type="entry name" value="ZF_ZZ_1"/>
    <property type="match status" value="1"/>
</dbReference>
<evidence type="ECO:0000256" key="13">
    <source>
        <dbReference type="ARBA" id="ARBA00081379"/>
    </source>
</evidence>
<dbReference type="PROSITE" id="PS51745">
    <property type="entry name" value="PB1"/>
    <property type="match status" value="1"/>
</dbReference>
<dbReference type="InterPro" id="IPR033741">
    <property type="entry name" value="SQSTM_UBA"/>
</dbReference>
<dbReference type="Pfam" id="PF00564">
    <property type="entry name" value="PB1"/>
    <property type="match status" value="1"/>
</dbReference>
<comment type="subunit">
    <text evidence="11">Interacts with aPKC and Traf6.</text>
</comment>
<dbReference type="InterPro" id="IPR009060">
    <property type="entry name" value="UBA-like_sf"/>
</dbReference>
<evidence type="ECO:0000256" key="1">
    <source>
        <dbReference type="ARBA" id="ARBA00004123"/>
    </source>
</evidence>
<dbReference type="InterPro" id="IPR053793">
    <property type="entry name" value="PB1-like"/>
</dbReference>
<evidence type="ECO:0000256" key="6">
    <source>
        <dbReference type="ARBA" id="ARBA00022771"/>
    </source>
</evidence>
<evidence type="ECO:0000256" key="11">
    <source>
        <dbReference type="ARBA" id="ARBA00062450"/>
    </source>
</evidence>
<keyword evidence="4" id="KW-0479">Metal-binding</keyword>
<dbReference type="InterPro" id="IPR043145">
    <property type="entry name" value="Znf_ZZ_sf"/>
</dbReference>
<keyword evidence="5" id="KW-0677">Repeat</keyword>
<dbReference type="GO" id="GO:0000423">
    <property type="term" value="P:mitophagy"/>
    <property type="evidence" value="ECO:0007669"/>
    <property type="project" value="TreeGrafter"/>
</dbReference>
<gene>
    <name evidence="18" type="primary">Sqstm1_1</name>
    <name evidence="18" type="ORF">FJT64_009157</name>
</gene>
<dbReference type="EMBL" id="VIIS01001784">
    <property type="protein sequence ID" value="KAF0292909.1"/>
    <property type="molecule type" value="Genomic_DNA"/>
</dbReference>
<keyword evidence="3" id="KW-0963">Cytoplasm</keyword>
<evidence type="ECO:0000256" key="15">
    <source>
        <dbReference type="SAM" id="MobiDB-lite"/>
    </source>
</evidence>
<feature type="region of interest" description="Disordered" evidence="15">
    <location>
        <begin position="400"/>
        <end position="480"/>
    </location>
</feature>
<reference evidence="18 19" key="1">
    <citation type="submission" date="2019-07" db="EMBL/GenBank/DDBJ databases">
        <title>Draft genome assembly of a fouling barnacle, Amphibalanus amphitrite (Darwin, 1854): The first reference genome for Thecostraca.</title>
        <authorList>
            <person name="Kim W."/>
        </authorList>
    </citation>
    <scope>NUCLEOTIDE SEQUENCE [LARGE SCALE GENOMIC DNA]</scope>
    <source>
        <strain evidence="18">SNU_AA5</strain>
        <tissue evidence="18">Soma without cirri and trophi</tissue>
    </source>
</reference>
<dbReference type="GO" id="GO:0008270">
    <property type="term" value="F:zinc ion binding"/>
    <property type="evidence" value="ECO:0007669"/>
    <property type="project" value="UniProtKB-KW"/>
</dbReference>
<organism evidence="18 19">
    <name type="scientific">Amphibalanus amphitrite</name>
    <name type="common">Striped barnacle</name>
    <name type="synonym">Balanus amphitrite</name>
    <dbReference type="NCBI Taxonomy" id="1232801"/>
    <lineage>
        <taxon>Eukaryota</taxon>
        <taxon>Metazoa</taxon>
        <taxon>Ecdysozoa</taxon>
        <taxon>Arthropoda</taxon>
        <taxon>Crustacea</taxon>
        <taxon>Multicrustacea</taxon>
        <taxon>Cirripedia</taxon>
        <taxon>Thoracica</taxon>
        <taxon>Thoracicalcarea</taxon>
        <taxon>Balanomorpha</taxon>
        <taxon>Balanoidea</taxon>
        <taxon>Balanidae</taxon>
        <taxon>Amphibalaninae</taxon>
        <taxon>Amphibalanus</taxon>
    </lineage>
</organism>
<dbReference type="GO" id="GO:0035973">
    <property type="term" value="P:aggrephagy"/>
    <property type="evidence" value="ECO:0007669"/>
    <property type="project" value="TreeGrafter"/>
</dbReference>
<evidence type="ECO:0000256" key="7">
    <source>
        <dbReference type="ARBA" id="ARBA00022833"/>
    </source>
</evidence>
<dbReference type="SMART" id="SM00666">
    <property type="entry name" value="PB1"/>
    <property type="match status" value="1"/>
</dbReference>
<dbReference type="InterPro" id="IPR052260">
    <property type="entry name" value="Autophagy_Rcpt_SigReg"/>
</dbReference>
<dbReference type="Pfam" id="PF16577">
    <property type="entry name" value="UBA_5"/>
    <property type="match status" value="1"/>
</dbReference>
<evidence type="ECO:0000256" key="12">
    <source>
        <dbReference type="ARBA" id="ARBA00071657"/>
    </source>
</evidence>
<accession>A0A6A4VIG0</accession>
<dbReference type="AlphaFoldDB" id="A0A6A4VIG0"/>
<dbReference type="Proteomes" id="UP000440578">
    <property type="component" value="Unassembled WGS sequence"/>
</dbReference>
<evidence type="ECO:0000256" key="8">
    <source>
        <dbReference type="ARBA" id="ARBA00023163"/>
    </source>
</evidence>
<name>A0A6A4VIG0_AMPAM</name>
<dbReference type="OrthoDB" id="6382171at2759"/>
<dbReference type="SUPFAM" id="SSF46934">
    <property type="entry name" value="UBA-like"/>
    <property type="match status" value="1"/>
</dbReference>
<evidence type="ECO:0000256" key="2">
    <source>
        <dbReference type="ARBA" id="ARBA00004496"/>
    </source>
</evidence>
<proteinExistence type="predicted"/>
<feature type="compositionally biased region" description="Low complexity" evidence="15">
    <location>
        <begin position="400"/>
        <end position="410"/>
    </location>
</feature>
<keyword evidence="19" id="KW-1185">Reference proteome</keyword>
<dbReference type="PRINTS" id="PR01217">
    <property type="entry name" value="PRICHEXTENSN"/>
</dbReference>
<feature type="compositionally biased region" description="Polar residues" evidence="15">
    <location>
        <begin position="466"/>
        <end position="479"/>
    </location>
</feature>